<evidence type="ECO:0000256" key="9">
    <source>
        <dbReference type="SAM" id="MobiDB-lite"/>
    </source>
</evidence>
<feature type="binding site" evidence="8">
    <location>
        <position position="93"/>
    </location>
    <ligand>
        <name>ATP</name>
        <dbReference type="ChEBI" id="CHEBI:30616"/>
    </ligand>
</feature>
<keyword evidence="6" id="KW-0346">Stress response</keyword>
<dbReference type="InterPro" id="IPR037196">
    <property type="entry name" value="HSP90_C"/>
</dbReference>
<evidence type="ECO:0000256" key="2">
    <source>
        <dbReference type="ARBA" id="ARBA00008239"/>
    </source>
</evidence>
<sequence>MSEQGEIFYFQADINQIVTIFINSVYSNKDVFLRELISNASDALDKIRYKILSGKEQIPEEDRKITIVPNKEEKILTLCDNGIGMTKAELIQNLGTLARSGTKEFLQMYADTAKKDFNCIGQFGIGFYSVFLVAEEVYVYSKCTHDEMYLWQSRASGSFQIRTAPEETFTSTCGTKIIIKLKEDYLEYLDDKKLKEIIKTHSGFINYPIYLMVEKSVTKEVSDDEAEPPTSETKKEDISEQPQLEEVADESNKKEKKKVTEKKKELEHVNNIRPVISRKPEEVSPQDYAELYKSLSNDWEDHLAVKHFSLEGQLEFTAVLFIPKRAPFDLFDNKKKKSSISLYNRRVLVMKNAEDMLPEYLNFVKGMVDAADLPLNISREHLQQNKVIKIIRKNLVKKVFEAIEDVVNNEEDYKKFYEQFSKNLKLGVHEDSTNRNQLANFLKFHSSKSGDSQIFLKDYVKNMKPDQKGIYYITGESLENVRNSPFIEKLVHKYGYEVLFLVDPIDEYCVSQLKNYESKELIGCTKEGLESIELEEEKAEYEEATKKYESFLKFAKEIIGTKHLDTVCISKRLVVSPCCIVTGKHGWTANMERIMKAQALRDSSTMGYMAGKKHLELNAKHPLFLALYGKFEKDDKDPTLKSIILLIFNTALLIAGFNVISNGEYGKSIFNMCCNALDCDIDYLPQDFSQDNLTTSVQEADAQRMEEVD</sequence>
<dbReference type="NCBIfam" id="NF003555">
    <property type="entry name" value="PRK05218.1"/>
    <property type="match status" value="1"/>
</dbReference>
<dbReference type="FunFam" id="3.40.50.11260:FF:000001">
    <property type="entry name" value="Heat shock protein 90 alpha"/>
    <property type="match status" value="1"/>
</dbReference>
<reference evidence="10" key="1">
    <citation type="submission" date="2019-06" db="EMBL/GenBank/DDBJ databases">
        <title>De novo transcriptome assembly of the myxozoan parasite Tetracapsuloides bryosalmonae: A two-host sequencing approach to uncover specific expression profiles.</title>
        <authorList>
            <person name="Faber M."/>
            <person name="Yoon S."/>
            <person name="Shaw S."/>
            <person name="de Paiva Alves E."/>
            <person name="Okamura B."/>
            <person name="Hartikainen H."/>
            <person name="Secombes C.J."/>
            <person name="Holland J.W."/>
        </authorList>
    </citation>
    <scope>NUCLEOTIDE SEQUENCE</scope>
    <source>
        <tissue evidence="10">Spore sac</tissue>
    </source>
</reference>
<dbReference type="InterPro" id="IPR001404">
    <property type="entry name" value="Hsp90_fam"/>
</dbReference>
<dbReference type="GO" id="GO:0051082">
    <property type="term" value="F:unfolded protein binding"/>
    <property type="evidence" value="ECO:0007669"/>
    <property type="project" value="InterPro"/>
</dbReference>
<dbReference type="CDD" id="cd16927">
    <property type="entry name" value="HATPase_Hsp90-like"/>
    <property type="match status" value="1"/>
</dbReference>
<comment type="subcellular location">
    <subcellularLocation>
        <location evidence="1">Cytoplasm</location>
    </subcellularLocation>
</comment>
<evidence type="ECO:0000256" key="5">
    <source>
        <dbReference type="ARBA" id="ARBA00022840"/>
    </source>
</evidence>
<feature type="binding site" evidence="8">
    <location>
        <position position="80"/>
    </location>
    <ligand>
        <name>ATP</name>
        <dbReference type="ChEBI" id="CHEBI:30616"/>
    </ligand>
</feature>
<dbReference type="PANTHER" id="PTHR11528">
    <property type="entry name" value="HEAT SHOCK PROTEIN 90 FAMILY MEMBER"/>
    <property type="match status" value="1"/>
</dbReference>
<dbReference type="SUPFAM" id="SSF110942">
    <property type="entry name" value="HSP90 C-terminal domain"/>
    <property type="match status" value="1"/>
</dbReference>
<feature type="binding site" evidence="8">
    <location>
        <position position="379"/>
    </location>
    <ligand>
        <name>ATP</name>
        <dbReference type="ChEBI" id="CHEBI:30616"/>
    </ligand>
</feature>
<dbReference type="InterPro" id="IPR020568">
    <property type="entry name" value="Ribosomal_Su5_D2-typ_SF"/>
</dbReference>
<dbReference type="Gene3D" id="3.40.50.11260">
    <property type="match status" value="1"/>
</dbReference>
<comment type="similarity">
    <text evidence="2">Belongs to the heat shock protein 90 family.</text>
</comment>
<evidence type="ECO:0000256" key="7">
    <source>
        <dbReference type="ARBA" id="ARBA00023186"/>
    </source>
</evidence>
<proteinExistence type="evidence at transcript level"/>
<feature type="binding site" evidence="8">
    <location>
        <position position="39"/>
    </location>
    <ligand>
        <name>ATP</name>
        <dbReference type="ChEBI" id="CHEBI:30616"/>
    </ligand>
</feature>
<dbReference type="Pfam" id="PF00183">
    <property type="entry name" value="HSP90"/>
    <property type="match status" value="1"/>
</dbReference>
<dbReference type="EMBL" id="MN056858">
    <property type="protein sequence ID" value="QKY88642.1"/>
    <property type="molecule type" value="mRNA"/>
</dbReference>
<dbReference type="GO" id="GO:0140662">
    <property type="term" value="F:ATP-dependent protein folding chaperone"/>
    <property type="evidence" value="ECO:0007669"/>
    <property type="project" value="InterPro"/>
</dbReference>
<evidence type="ECO:0000256" key="3">
    <source>
        <dbReference type="ARBA" id="ARBA00022490"/>
    </source>
</evidence>
<evidence type="ECO:0000313" key="10">
    <source>
        <dbReference type="EMBL" id="QKY88642.1"/>
    </source>
</evidence>
<organism evidence="10">
    <name type="scientific">Tetracapsuloides bryosalmonae</name>
    <dbReference type="NCBI Taxonomy" id="271932"/>
    <lineage>
        <taxon>Eukaryota</taxon>
        <taxon>Metazoa</taxon>
        <taxon>Cnidaria</taxon>
        <taxon>Myxozoa</taxon>
        <taxon>Malacosporea</taxon>
        <taxon>Malacovalvulida</taxon>
        <taxon>Saccosporidae</taxon>
        <taxon>Tetracapsuloides</taxon>
    </lineage>
</organism>
<dbReference type="SUPFAM" id="SSF54211">
    <property type="entry name" value="Ribosomal protein S5 domain 2-like"/>
    <property type="match status" value="1"/>
</dbReference>
<evidence type="ECO:0000256" key="1">
    <source>
        <dbReference type="ARBA" id="ARBA00004496"/>
    </source>
</evidence>
<feature type="binding site" evidence="8">
    <location>
        <begin position="122"/>
        <end position="127"/>
    </location>
    <ligand>
        <name>ATP</name>
        <dbReference type="ChEBI" id="CHEBI:30616"/>
    </ligand>
</feature>
<dbReference type="GO" id="GO:0016887">
    <property type="term" value="F:ATP hydrolysis activity"/>
    <property type="evidence" value="ECO:0007669"/>
    <property type="project" value="InterPro"/>
</dbReference>
<dbReference type="InterPro" id="IPR019805">
    <property type="entry name" value="Heat_shock_protein_90_CS"/>
</dbReference>
<dbReference type="GO" id="GO:0005737">
    <property type="term" value="C:cytoplasm"/>
    <property type="evidence" value="ECO:0007669"/>
    <property type="project" value="UniProtKB-SubCell"/>
</dbReference>
<evidence type="ECO:0000256" key="4">
    <source>
        <dbReference type="ARBA" id="ARBA00022741"/>
    </source>
</evidence>
<dbReference type="GO" id="GO:0005524">
    <property type="term" value="F:ATP binding"/>
    <property type="evidence" value="ECO:0007669"/>
    <property type="project" value="UniProtKB-KW"/>
</dbReference>
<dbReference type="PRINTS" id="PR00775">
    <property type="entry name" value="HEATSHOCK90"/>
</dbReference>
<dbReference type="PROSITE" id="PS00298">
    <property type="entry name" value="HSP90"/>
    <property type="match status" value="1"/>
</dbReference>
<dbReference type="SUPFAM" id="SSF55874">
    <property type="entry name" value="ATPase domain of HSP90 chaperone/DNA topoisomerase II/histidine kinase"/>
    <property type="match status" value="1"/>
</dbReference>
<dbReference type="HAMAP" id="MF_00505">
    <property type="entry name" value="HSP90"/>
    <property type="match status" value="1"/>
</dbReference>
<keyword evidence="7" id="KW-0143">Chaperone</keyword>
<keyword evidence="3" id="KW-0963">Cytoplasm</keyword>
<feature type="region of interest" description="Disordered" evidence="9">
    <location>
        <begin position="220"/>
        <end position="263"/>
    </location>
</feature>
<dbReference type="AlphaFoldDB" id="A0A859IQP1"/>
<feature type="binding site" evidence="8">
    <location>
        <position position="35"/>
    </location>
    <ligand>
        <name>ATP</name>
        <dbReference type="ChEBI" id="CHEBI:30616"/>
    </ligand>
</feature>
<feature type="binding site" evidence="8">
    <location>
        <position position="85"/>
    </location>
    <ligand>
        <name>ATP</name>
        <dbReference type="ChEBI" id="CHEBI:30616"/>
    </ligand>
</feature>
<dbReference type="FunFam" id="1.20.120.790:FF:000001">
    <property type="entry name" value="Heat shock protein 90 alpha"/>
    <property type="match status" value="1"/>
</dbReference>
<evidence type="ECO:0000256" key="8">
    <source>
        <dbReference type="PIRSR" id="PIRSR002583-1"/>
    </source>
</evidence>
<accession>A0A859IQP1</accession>
<feature type="binding site" evidence="8">
    <location>
        <position position="175"/>
    </location>
    <ligand>
        <name>ATP</name>
        <dbReference type="ChEBI" id="CHEBI:30616"/>
    </ligand>
</feature>
<keyword evidence="5 8" id="KW-0067">ATP-binding</keyword>
<evidence type="ECO:0000256" key="6">
    <source>
        <dbReference type="ARBA" id="ARBA00023016"/>
    </source>
</evidence>
<keyword evidence="4 8" id="KW-0547">Nucleotide-binding</keyword>
<dbReference type="Gene3D" id="3.30.565.10">
    <property type="entry name" value="Histidine kinase-like ATPase, C-terminal domain"/>
    <property type="match status" value="1"/>
</dbReference>
<dbReference type="FunFam" id="3.30.230.80:FF:000001">
    <property type="entry name" value="Heat shock protein 90 alpha"/>
    <property type="match status" value="1"/>
</dbReference>
<dbReference type="Pfam" id="PF13589">
    <property type="entry name" value="HATPase_c_3"/>
    <property type="match status" value="1"/>
</dbReference>
<dbReference type="InterPro" id="IPR020575">
    <property type="entry name" value="Hsp90_N"/>
</dbReference>
<dbReference type="Gene3D" id="3.30.230.80">
    <property type="match status" value="1"/>
</dbReference>
<dbReference type="PIRSF" id="PIRSF002583">
    <property type="entry name" value="Hsp90"/>
    <property type="match status" value="1"/>
</dbReference>
<feature type="binding site" evidence="8">
    <location>
        <begin position="100"/>
        <end position="101"/>
    </location>
    <ligand>
        <name>ATP</name>
        <dbReference type="ChEBI" id="CHEBI:30616"/>
    </ligand>
</feature>
<dbReference type="InterPro" id="IPR036890">
    <property type="entry name" value="HATPase_C_sf"/>
</dbReference>
<dbReference type="FunFam" id="3.30.565.10:FF:000005">
    <property type="entry name" value="Heat shock protein 90"/>
    <property type="match status" value="1"/>
</dbReference>
<name>A0A859IQP1_9CNID</name>
<protein>
    <submittedName>
        <fullName evidence="10">Hsp 90-alpha</fullName>
    </submittedName>
</protein>
<dbReference type="Gene3D" id="1.20.120.790">
    <property type="entry name" value="Heat shock protein 90, C-terminal domain"/>
    <property type="match status" value="1"/>
</dbReference>